<proteinExistence type="inferred from homology"/>
<dbReference type="HOGENOM" id="CLU_015076_0_0_11"/>
<dbReference type="SMART" id="SM00458">
    <property type="entry name" value="RICIN"/>
    <property type="match status" value="2"/>
</dbReference>
<dbReference type="SUPFAM" id="SSF51445">
    <property type="entry name" value="(Trans)glycosidases"/>
    <property type="match status" value="1"/>
</dbReference>
<sequence>MGLQWKRHLGRACAAGTVTALLALMPFAGVNRAHAAGLTSQPGNQTYSTATGETGAVPRDMLPDTIHDSIPEEATMVSKSVAVTDQGEARDITTGQPVTDTSVVGTPDHPADPLAKTGGKSFIPVPVSEVKEQLDESDRAGSVNPAAQRQVGDRYSSVARSGVYRPQGRSEAVAKTASLGNNAYGAHWGTHNGSQAFFEADGTLFAQQAKGVIDVSQWQGRIDWATARAAGVEGAIIRIGYGWGNGFDSTALYNINECKRLGIPFGLYLYSYAYDGNTGWAEGDGTVDLLRRAGVQPGDLTYPVYYDLEKWAWTGHAPPTSPAVYDSIVNSWYNRLQSAGYNNLSIYSYTYYLNTALNSGTIRSRTHWVASYGARTGFNFSANQRCWQYADNGRINGIGNSVDLNACGNRNPVSVGGDVAKLSPADRITDITEGDYFIGSALPDRYLDVPAGSHQDETQLVTWSPTNAWNQLYHLKPHGDGSYIITSKNSGKALDVSTGSTRNGNPVIQYSTNRGPNQRWYFYRSPEGYVFIISALGDGRSVALDVTSGNMALGTKMEIWQYNGGQNQAFRLMQAAAIPGGKRTITSSYANGSSLDVPAGSMVRDTRLQTWPYNGGPNQGFEFIDAGNGRYKIRVVHSKMYLDLQYGFPGDGGNIVQYTQTSGYNQVWYLQKYQGGYAIRSMVNNKAIDIHSGGLNPGTPVITYTFREQANQKWNIG</sequence>
<reference evidence="5 6" key="1">
    <citation type="journal article" date="2014" name="Appl. Environ. Microbiol.">
        <title>Genomic encyclopedia of type strains of the genus Bifidobacterium.</title>
        <authorList>
            <person name="Milani C."/>
            <person name="Lugli G.A."/>
            <person name="Duranti S."/>
            <person name="Turroni F."/>
            <person name="Bottacini F."/>
            <person name="Mangifesta M."/>
            <person name="Sanchez B."/>
            <person name="Viappiani A."/>
            <person name="Mancabelli L."/>
            <person name="Taminiau B."/>
            <person name="Delcenserie V."/>
            <person name="Barrangou R."/>
            <person name="Margolles A."/>
            <person name="van Sinderen D."/>
            <person name="Ventura M."/>
        </authorList>
    </citation>
    <scope>NUCLEOTIDE SEQUENCE [LARGE SCALE GENOMIC DNA]</scope>
    <source>
        <strain evidence="5 6">LMG 11587</strain>
    </source>
</reference>
<evidence type="ECO:0000259" key="4">
    <source>
        <dbReference type="SMART" id="SM00458"/>
    </source>
</evidence>
<dbReference type="Gene3D" id="3.20.20.80">
    <property type="entry name" value="Glycosidases"/>
    <property type="match status" value="1"/>
</dbReference>
<dbReference type="GO" id="GO:0003796">
    <property type="term" value="F:lysozyme activity"/>
    <property type="evidence" value="ECO:0007669"/>
    <property type="project" value="InterPro"/>
</dbReference>
<gene>
    <name evidence="5" type="ORF">BINDI_0153</name>
</gene>
<feature type="domain" description="Ricin B lectin" evidence="4">
    <location>
        <begin position="389"/>
        <end position="523"/>
    </location>
</feature>
<feature type="chain" id="PRO_5001831560" evidence="3">
    <location>
        <begin position="36"/>
        <end position="717"/>
    </location>
</feature>
<evidence type="ECO:0000256" key="3">
    <source>
        <dbReference type="SAM" id="SignalP"/>
    </source>
</evidence>
<name>A0A087VSW5_9BIFI</name>
<accession>A0A087VSW5</accession>
<dbReference type="KEGG" id="bii:BINDI_0153"/>
<dbReference type="PROSITE" id="PS50231">
    <property type="entry name" value="RICIN_B_LECTIN"/>
    <property type="match status" value="2"/>
</dbReference>
<evidence type="ECO:0000256" key="2">
    <source>
        <dbReference type="SAM" id="MobiDB-lite"/>
    </source>
</evidence>
<comment type="similarity">
    <text evidence="1">Belongs to the glycosyl hydrolase 25 family.</text>
</comment>
<dbReference type="GO" id="GO:0009253">
    <property type="term" value="P:peptidoglycan catabolic process"/>
    <property type="evidence" value="ECO:0007669"/>
    <property type="project" value="InterPro"/>
</dbReference>
<dbReference type="CDD" id="cd00161">
    <property type="entry name" value="beta-trefoil_Ricin-like"/>
    <property type="match status" value="2"/>
</dbReference>
<dbReference type="InterPro" id="IPR017853">
    <property type="entry name" value="GH"/>
</dbReference>
<feature type="region of interest" description="Disordered" evidence="2">
    <location>
        <begin position="37"/>
        <end position="59"/>
    </location>
</feature>
<dbReference type="RefSeq" id="WP_052109041.1">
    <property type="nucleotide sequence ID" value="NZ_CP006018.1"/>
</dbReference>
<evidence type="ECO:0000313" key="5">
    <source>
        <dbReference type="EMBL" id="AIC91439.1"/>
    </source>
</evidence>
<feature type="domain" description="Ricin B lectin" evidence="4">
    <location>
        <begin position="580"/>
        <end position="717"/>
    </location>
</feature>
<feature type="compositionally biased region" description="Polar residues" evidence="2">
    <location>
        <begin position="38"/>
        <end position="52"/>
    </location>
</feature>
<dbReference type="Proteomes" id="UP000028569">
    <property type="component" value="Chromosome"/>
</dbReference>
<dbReference type="InterPro" id="IPR002053">
    <property type="entry name" value="Glyco_hydro_25"/>
</dbReference>
<dbReference type="CDD" id="cd06414">
    <property type="entry name" value="GH25_LytC-like"/>
    <property type="match status" value="1"/>
</dbReference>
<protein>
    <submittedName>
        <fullName evidence="5">1,4-beta-N-acetylmuramidase</fullName>
    </submittedName>
</protein>
<dbReference type="AlphaFoldDB" id="A0A087VSW5"/>
<dbReference type="SUPFAM" id="SSF50370">
    <property type="entry name" value="Ricin B-like lectins"/>
    <property type="match status" value="2"/>
</dbReference>
<evidence type="ECO:0000313" key="6">
    <source>
        <dbReference type="Proteomes" id="UP000028569"/>
    </source>
</evidence>
<dbReference type="InterPro" id="IPR000772">
    <property type="entry name" value="Ricin_B_lectin"/>
</dbReference>
<feature type="signal peptide" evidence="3">
    <location>
        <begin position="1"/>
        <end position="35"/>
    </location>
</feature>
<organism evidence="5 6">
    <name type="scientific">Bifidobacterium [indicum] DSM 20214 = LMG 11587</name>
    <dbReference type="NCBI Taxonomy" id="1341694"/>
    <lineage>
        <taxon>Bacteria</taxon>
        <taxon>Bacillati</taxon>
        <taxon>Actinomycetota</taxon>
        <taxon>Actinomycetes</taxon>
        <taxon>Bifidobacteriales</taxon>
        <taxon>Bifidobacteriaceae</taxon>
        <taxon>Bifidobacterium</taxon>
    </lineage>
</organism>
<keyword evidence="3" id="KW-0732">Signal</keyword>
<dbReference type="Pfam" id="PF14200">
    <property type="entry name" value="RicinB_lectin_2"/>
    <property type="match status" value="3"/>
</dbReference>
<dbReference type="InterPro" id="IPR035992">
    <property type="entry name" value="Ricin_B-like_lectins"/>
</dbReference>
<dbReference type="GO" id="GO:0016998">
    <property type="term" value="P:cell wall macromolecule catabolic process"/>
    <property type="evidence" value="ECO:0007669"/>
    <property type="project" value="InterPro"/>
</dbReference>
<dbReference type="PANTHER" id="PTHR34135:SF2">
    <property type="entry name" value="LYSOZYME"/>
    <property type="match status" value="1"/>
</dbReference>
<dbReference type="PANTHER" id="PTHR34135">
    <property type="entry name" value="LYSOZYME"/>
    <property type="match status" value="1"/>
</dbReference>
<dbReference type="GO" id="GO:0016052">
    <property type="term" value="P:carbohydrate catabolic process"/>
    <property type="evidence" value="ECO:0007669"/>
    <property type="project" value="TreeGrafter"/>
</dbReference>
<evidence type="ECO:0000256" key="1">
    <source>
        <dbReference type="ARBA" id="ARBA00010646"/>
    </source>
</evidence>
<keyword evidence="6" id="KW-1185">Reference proteome</keyword>
<dbReference type="EMBL" id="CP006018">
    <property type="protein sequence ID" value="AIC91439.1"/>
    <property type="molecule type" value="Genomic_DNA"/>
</dbReference>
<dbReference type="Gene3D" id="2.80.10.50">
    <property type="match status" value="5"/>
</dbReference>
<dbReference type="Pfam" id="PF01183">
    <property type="entry name" value="Glyco_hydro_25"/>
    <property type="match status" value="1"/>
</dbReference>
<dbReference type="PROSITE" id="PS51904">
    <property type="entry name" value="GLYCOSYL_HYDROL_F25_2"/>
    <property type="match status" value="1"/>
</dbReference>
<feature type="region of interest" description="Disordered" evidence="2">
    <location>
        <begin position="133"/>
        <end position="155"/>
    </location>
</feature>